<keyword evidence="4" id="KW-1185">Reference proteome</keyword>
<keyword evidence="3" id="KW-0378">Hydrolase</keyword>
<dbReference type="PRINTS" id="PR00111">
    <property type="entry name" value="ABHYDROLASE"/>
</dbReference>
<dbReference type="Gene3D" id="3.40.50.1820">
    <property type="entry name" value="alpha/beta hydrolase"/>
    <property type="match status" value="1"/>
</dbReference>
<dbReference type="Pfam" id="PF00561">
    <property type="entry name" value="Abhydrolase_1"/>
    <property type="match status" value="1"/>
</dbReference>
<dbReference type="InterPro" id="IPR000639">
    <property type="entry name" value="Epox_hydrolase-like"/>
</dbReference>
<dbReference type="Proteomes" id="UP000558113">
    <property type="component" value="Unassembled WGS sequence"/>
</dbReference>
<dbReference type="InterPro" id="IPR029058">
    <property type="entry name" value="AB_hydrolase_fold"/>
</dbReference>
<comment type="similarity">
    <text evidence="1">Belongs to the AB hydrolase superfamily. Bacterial non-heme haloperoxidase / perhydrolase family.</text>
</comment>
<comment type="caution">
    <text evidence="3">The sequence shown here is derived from an EMBL/GenBank/DDBJ whole genome shotgun (WGS) entry which is preliminary data.</text>
</comment>
<dbReference type="FunFam" id="3.40.50.1820:FF:000205">
    <property type="entry name" value="Non-haem bromoperoxidase BPO-A2"/>
    <property type="match status" value="1"/>
</dbReference>
<dbReference type="InterPro" id="IPR050471">
    <property type="entry name" value="AB_hydrolase"/>
</dbReference>
<gene>
    <name evidence="3" type="ORF">GT003_28835</name>
</gene>
<dbReference type="PANTHER" id="PTHR43433:SF4">
    <property type="entry name" value="NON-HEME CHLOROPEROXIDASE-RELATED"/>
    <property type="match status" value="1"/>
</dbReference>
<feature type="domain" description="AB hydrolase-1" evidence="2">
    <location>
        <begin position="25"/>
        <end position="264"/>
    </location>
</feature>
<evidence type="ECO:0000259" key="2">
    <source>
        <dbReference type="Pfam" id="PF00561"/>
    </source>
</evidence>
<dbReference type="GO" id="GO:0016787">
    <property type="term" value="F:hydrolase activity"/>
    <property type="evidence" value="ECO:0007669"/>
    <property type="project" value="UniProtKB-KW"/>
</dbReference>
<protein>
    <submittedName>
        <fullName evidence="3">Alpha/beta fold hydrolase</fullName>
    </submittedName>
</protein>
<organism evidence="3 4">
    <name type="scientific">Paenibacillus sacheonensis</name>
    <dbReference type="NCBI Taxonomy" id="742054"/>
    <lineage>
        <taxon>Bacteria</taxon>
        <taxon>Bacillati</taxon>
        <taxon>Bacillota</taxon>
        <taxon>Bacilli</taxon>
        <taxon>Bacillales</taxon>
        <taxon>Paenibacillaceae</taxon>
        <taxon>Paenibacillus</taxon>
    </lineage>
</organism>
<dbReference type="OrthoDB" id="9773293at2"/>
<evidence type="ECO:0000256" key="1">
    <source>
        <dbReference type="ARBA" id="ARBA00038128"/>
    </source>
</evidence>
<proteinExistence type="inferred from homology"/>
<dbReference type="PANTHER" id="PTHR43433">
    <property type="entry name" value="HYDROLASE, ALPHA/BETA FOLD FAMILY PROTEIN"/>
    <property type="match status" value="1"/>
</dbReference>
<name>A0A7X5C459_9BACL</name>
<dbReference type="PRINTS" id="PR00412">
    <property type="entry name" value="EPOXHYDRLASE"/>
</dbReference>
<dbReference type="AlphaFoldDB" id="A0A7X5C459"/>
<dbReference type="InterPro" id="IPR000073">
    <property type="entry name" value="AB_hydrolase_1"/>
</dbReference>
<evidence type="ECO:0000313" key="3">
    <source>
        <dbReference type="EMBL" id="NBC72990.1"/>
    </source>
</evidence>
<accession>A0A7X5C459</accession>
<dbReference type="SUPFAM" id="SSF53474">
    <property type="entry name" value="alpha/beta-Hydrolases"/>
    <property type="match status" value="1"/>
</dbReference>
<dbReference type="RefSeq" id="WP_161704508.1">
    <property type="nucleotide sequence ID" value="NZ_JAAAMU010000025.1"/>
</dbReference>
<sequence length="278" mass="30367">MPKVIVGTENGQPVELHFEDLGSGKPVILIHGWPLSGRSWENQVPALIEAGYRVITYDRRGFGQSSQPYNGYDYDTFAADLDKLIEHLNLNNVTLVGFSMGGGEVARYVGTYGTSRVRKAVLAGAVTPFFYKSAEHSEGGLDEAGIQSFQDGLKKDRIQFLDDFTHNFFQAGERSDLVSESFRAYNFHIASFASPKGTLDCVAAFGRTDFRGDLAKFDIPLLVIHGDSDAIVPLEVSGQLSHEAVKGSVLVVIEGGPHGLNATHPEQFNEALINFLNN</sequence>
<dbReference type="EMBL" id="JAAAMU010000025">
    <property type="protein sequence ID" value="NBC72990.1"/>
    <property type="molecule type" value="Genomic_DNA"/>
</dbReference>
<evidence type="ECO:0000313" key="4">
    <source>
        <dbReference type="Proteomes" id="UP000558113"/>
    </source>
</evidence>
<reference evidence="3 4" key="1">
    <citation type="submission" date="2020-01" db="EMBL/GenBank/DDBJ databases">
        <title>Paenibacillus soybeanensis sp. nov. isolated from the nodules of soybean (Glycine max(L.) Merr).</title>
        <authorList>
            <person name="Wang H."/>
        </authorList>
    </citation>
    <scope>NUCLEOTIDE SEQUENCE [LARGE SCALE GENOMIC DNA]</scope>
    <source>
        <strain evidence="3 4">DSM 23054</strain>
    </source>
</reference>